<dbReference type="PROSITE" id="PS50293">
    <property type="entry name" value="TPR_REGION"/>
    <property type="match status" value="1"/>
</dbReference>
<dbReference type="Pfam" id="PF13414">
    <property type="entry name" value="TPR_11"/>
    <property type="match status" value="1"/>
</dbReference>
<evidence type="ECO:0000256" key="1">
    <source>
        <dbReference type="ARBA" id="ARBA00022737"/>
    </source>
</evidence>
<evidence type="ECO:0000313" key="5">
    <source>
        <dbReference type="EMBL" id="NMF58299.1"/>
    </source>
</evidence>
<feature type="repeat" description="TPR" evidence="3">
    <location>
        <begin position="139"/>
        <end position="172"/>
    </location>
</feature>
<feature type="repeat" description="TPR" evidence="3">
    <location>
        <begin position="71"/>
        <end position="104"/>
    </location>
</feature>
<dbReference type="SUPFAM" id="SSF48452">
    <property type="entry name" value="TPR-like"/>
    <property type="match status" value="1"/>
</dbReference>
<dbReference type="Proteomes" id="UP000738376">
    <property type="component" value="Unassembled WGS sequence"/>
</dbReference>
<sequence>MRSIFAIFLTLFLFFHPAAIAPVQAQLNITEAESNQLDDLVKKAFAATDAGEFPKAEWYWTDLIKLYPNNAAGWSNRGNSKMSQNRPQEALEDYNKSVELAPDFPDPYLNRGAALESLGKWEEAIADYDRVLKIDPQDAAAYNNRGNAKAGLGKWQEAIADYQKAMQVNSRFSTAFGNNAIALYEVGAQTGDTDTAIKAMKTILRKYPNFTDVRAALTAALWADKKQGEAESNWVSVENLDPRYRDINWVKNIRRWPPSLVDALEKFLTLK</sequence>
<keyword evidence="2 3" id="KW-0802">TPR repeat</keyword>
<dbReference type="Pfam" id="PF13174">
    <property type="entry name" value="TPR_6"/>
    <property type="match status" value="1"/>
</dbReference>
<dbReference type="PROSITE" id="PS50005">
    <property type="entry name" value="TPR"/>
    <property type="match status" value="3"/>
</dbReference>
<dbReference type="RefSeq" id="WP_169363222.1">
    <property type="nucleotide sequence ID" value="NZ_JAAVJL010000001.1"/>
</dbReference>
<protein>
    <submittedName>
        <fullName evidence="5">Tetratricopeptide repeat protein</fullName>
    </submittedName>
</protein>
<evidence type="ECO:0000256" key="3">
    <source>
        <dbReference type="PROSITE-ProRule" id="PRU00339"/>
    </source>
</evidence>
<feature type="chain" id="PRO_5045735814" evidence="4">
    <location>
        <begin position="22"/>
        <end position="271"/>
    </location>
</feature>
<keyword evidence="6" id="KW-1185">Reference proteome</keyword>
<evidence type="ECO:0000256" key="4">
    <source>
        <dbReference type="SAM" id="SignalP"/>
    </source>
</evidence>
<gene>
    <name evidence="5" type="ORF">HC246_09760</name>
</gene>
<dbReference type="EMBL" id="JAAVJL010000001">
    <property type="protein sequence ID" value="NMF58299.1"/>
    <property type="molecule type" value="Genomic_DNA"/>
</dbReference>
<accession>A0ABX1LU14</accession>
<comment type="caution">
    <text evidence="5">The sequence shown here is derived from an EMBL/GenBank/DDBJ whole genome shotgun (WGS) entry which is preliminary data.</text>
</comment>
<dbReference type="InterPro" id="IPR050498">
    <property type="entry name" value="Ycf3"/>
</dbReference>
<organism evidence="5 6">
    <name type="scientific">Pseudanabaena yagii GIHE-NHR1</name>
    <dbReference type="NCBI Taxonomy" id="2722753"/>
    <lineage>
        <taxon>Bacteria</taxon>
        <taxon>Bacillati</taxon>
        <taxon>Cyanobacteriota</taxon>
        <taxon>Cyanophyceae</taxon>
        <taxon>Pseudanabaenales</taxon>
        <taxon>Pseudanabaenaceae</taxon>
        <taxon>Pseudanabaena</taxon>
        <taxon>Pseudanabaena yagii</taxon>
    </lineage>
</organism>
<proteinExistence type="predicted"/>
<evidence type="ECO:0000313" key="6">
    <source>
        <dbReference type="Proteomes" id="UP000738376"/>
    </source>
</evidence>
<dbReference type="PANTHER" id="PTHR44858:SF1">
    <property type="entry name" value="UDP-N-ACETYLGLUCOSAMINE--PEPTIDE N-ACETYLGLUCOSAMINYLTRANSFERASE SPINDLY-RELATED"/>
    <property type="match status" value="1"/>
</dbReference>
<name>A0ABX1LU14_9CYAN</name>
<dbReference type="InterPro" id="IPR019734">
    <property type="entry name" value="TPR_rpt"/>
</dbReference>
<keyword evidence="4" id="KW-0732">Signal</keyword>
<feature type="repeat" description="TPR" evidence="3">
    <location>
        <begin position="105"/>
        <end position="138"/>
    </location>
</feature>
<dbReference type="SMART" id="SM00028">
    <property type="entry name" value="TPR"/>
    <property type="match status" value="4"/>
</dbReference>
<keyword evidence="1" id="KW-0677">Repeat</keyword>
<dbReference type="Gene3D" id="1.25.40.10">
    <property type="entry name" value="Tetratricopeptide repeat domain"/>
    <property type="match status" value="2"/>
</dbReference>
<evidence type="ECO:0000256" key="2">
    <source>
        <dbReference type="ARBA" id="ARBA00022803"/>
    </source>
</evidence>
<dbReference type="InterPro" id="IPR011990">
    <property type="entry name" value="TPR-like_helical_dom_sf"/>
</dbReference>
<reference evidence="5 6" key="1">
    <citation type="submission" date="2020-03" db="EMBL/GenBank/DDBJ databases">
        <title>Draft Genome Sequence of 2-Methylisoborneol Producing Pseudanabaena yagii Strain GIHE-NHR1 Isolated from North Han River in South Korea.</title>
        <authorList>
            <person name="Jeong J."/>
        </authorList>
    </citation>
    <scope>NUCLEOTIDE SEQUENCE [LARGE SCALE GENOMIC DNA]</scope>
    <source>
        <strain evidence="5 6">GIHE-NHR1</strain>
    </source>
</reference>
<feature type="signal peptide" evidence="4">
    <location>
        <begin position="1"/>
        <end position="21"/>
    </location>
</feature>
<dbReference type="Pfam" id="PF00515">
    <property type="entry name" value="TPR_1"/>
    <property type="match status" value="1"/>
</dbReference>
<dbReference type="PANTHER" id="PTHR44858">
    <property type="entry name" value="TETRATRICOPEPTIDE REPEAT PROTEIN 6"/>
    <property type="match status" value="1"/>
</dbReference>